<dbReference type="AlphaFoldDB" id="A0A7D8Z6Y6"/>
<dbReference type="InterPro" id="IPR012677">
    <property type="entry name" value="Nucleotide-bd_a/b_plait_sf"/>
</dbReference>
<dbReference type="Gene3D" id="3.30.70.330">
    <property type="match status" value="1"/>
</dbReference>
<dbReference type="GO" id="GO:0034517">
    <property type="term" value="P:ribophagy"/>
    <property type="evidence" value="ECO:0007669"/>
    <property type="project" value="TreeGrafter"/>
</dbReference>
<feature type="region of interest" description="Disordered" evidence="3">
    <location>
        <begin position="1"/>
        <end position="22"/>
    </location>
</feature>
<dbReference type="SUPFAM" id="SSF54427">
    <property type="entry name" value="NTF2-like"/>
    <property type="match status" value="1"/>
</dbReference>
<dbReference type="SUPFAM" id="SSF54928">
    <property type="entry name" value="RNA-binding domain, RBD"/>
    <property type="match status" value="1"/>
</dbReference>
<accession>A0A7D8Z6Y6</accession>
<dbReference type="GO" id="GO:0016579">
    <property type="term" value="P:protein deubiquitination"/>
    <property type="evidence" value="ECO:0007669"/>
    <property type="project" value="TreeGrafter"/>
</dbReference>
<dbReference type="PANTHER" id="PTHR10693">
    <property type="entry name" value="RAS GTPASE-ACTIVATING PROTEIN-BINDING PROTEIN"/>
    <property type="match status" value="1"/>
</dbReference>
<dbReference type="InterPro" id="IPR035979">
    <property type="entry name" value="RBD_domain_sf"/>
</dbReference>
<dbReference type="GO" id="GO:1990904">
    <property type="term" value="C:ribonucleoprotein complex"/>
    <property type="evidence" value="ECO:0007669"/>
    <property type="project" value="TreeGrafter"/>
</dbReference>
<feature type="domain" description="NTF2" evidence="5">
    <location>
        <begin position="36"/>
        <end position="152"/>
    </location>
</feature>
<comment type="caution">
    <text evidence="6">The sequence shown here is derived from an EMBL/GenBank/DDBJ whole genome shotgun (WGS) entry which is preliminary data.</text>
</comment>
<dbReference type="InterPro" id="IPR039539">
    <property type="entry name" value="Ras_GTPase_bind_prot"/>
</dbReference>
<evidence type="ECO:0000259" key="5">
    <source>
        <dbReference type="PROSITE" id="PS50177"/>
    </source>
</evidence>
<name>A0A7D8Z6Y6_VANHU</name>
<evidence type="ECO:0000313" key="7">
    <source>
        <dbReference type="Proteomes" id="UP000473826"/>
    </source>
</evidence>
<dbReference type="InterPro" id="IPR000504">
    <property type="entry name" value="RRM_dom"/>
</dbReference>
<feature type="compositionally biased region" description="Low complexity" evidence="3">
    <location>
        <begin position="167"/>
        <end position="178"/>
    </location>
</feature>
<keyword evidence="1 2" id="KW-0694">RNA-binding</keyword>
<evidence type="ECO:0000256" key="1">
    <source>
        <dbReference type="ARBA" id="ARBA00022884"/>
    </source>
</evidence>
<dbReference type="CDD" id="cd00780">
    <property type="entry name" value="NTF2"/>
    <property type="match status" value="1"/>
</dbReference>
<feature type="domain" description="RRM" evidence="4">
    <location>
        <begin position="381"/>
        <end position="441"/>
    </location>
</feature>
<dbReference type="PANTHER" id="PTHR10693:SF20">
    <property type="entry name" value="AT27578P"/>
    <property type="match status" value="1"/>
</dbReference>
<feature type="region of interest" description="Disordered" evidence="3">
    <location>
        <begin position="217"/>
        <end position="268"/>
    </location>
</feature>
<dbReference type="PROSITE" id="PS50177">
    <property type="entry name" value="NTF2_DOMAIN"/>
    <property type="match status" value="1"/>
</dbReference>
<evidence type="ECO:0000313" key="6">
    <source>
        <dbReference type="EMBL" id="TXT15702.1"/>
    </source>
</evidence>
<organism evidence="6 7">
    <name type="scientific">Vanrija humicola</name>
    <name type="common">Yeast</name>
    <name type="synonym">Cryptococcus humicola</name>
    <dbReference type="NCBI Taxonomy" id="5417"/>
    <lineage>
        <taxon>Eukaryota</taxon>
        <taxon>Fungi</taxon>
        <taxon>Dikarya</taxon>
        <taxon>Basidiomycota</taxon>
        <taxon>Agaricomycotina</taxon>
        <taxon>Tremellomycetes</taxon>
        <taxon>Trichosporonales</taxon>
        <taxon>Trichosporonaceae</taxon>
        <taxon>Vanrija</taxon>
    </lineage>
</organism>
<dbReference type="CDD" id="cd00590">
    <property type="entry name" value="RRM_SF"/>
    <property type="match status" value="1"/>
</dbReference>
<dbReference type="Pfam" id="PF02136">
    <property type="entry name" value="NTF2"/>
    <property type="match status" value="1"/>
</dbReference>
<dbReference type="EMBL" id="QKWK01000001">
    <property type="protein sequence ID" value="TXT15702.1"/>
    <property type="molecule type" value="Genomic_DNA"/>
</dbReference>
<dbReference type="SMART" id="SM00360">
    <property type="entry name" value="RRM"/>
    <property type="match status" value="1"/>
</dbReference>
<dbReference type="GO" id="GO:0005829">
    <property type="term" value="C:cytosol"/>
    <property type="evidence" value="ECO:0007669"/>
    <property type="project" value="TreeGrafter"/>
</dbReference>
<dbReference type="Proteomes" id="UP000473826">
    <property type="component" value="Unassembled WGS sequence"/>
</dbReference>
<dbReference type="Gene3D" id="3.10.450.50">
    <property type="match status" value="1"/>
</dbReference>
<protein>
    <recommendedName>
        <fullName evidence="8">NTF2 domain-containing protein</fullName>
    </recommendedName>
</protein>
<sequence>MSTAAAPQANGHPTSTDAASVVVPPQATSKIEPSEVGWQFVPQYYNFVNKQPHRLHCFYNKRSTFVHGEEGEDATPALGQQEIHERIVGLGLDQCKVYINSIDSQSSAGGGILIQVLGEMSNANKPWRKFAQTFFLAEQPNGYFVLNDIFRYLKEDTDEEEPEVEEAPVVSAAPAAKAEAAQEKQAEAVPVAAEVEKPKQEVVEEVAAPAYEEPVVEAAKEAEPEPTPAPVEEPVAAEPEPVAEEPAAPQSAPVAEEPATKAAAPATNGAAAPTAAAAAPAAPAAAPAAPAKPKSWATLAAGGPAKSWSSIASNVAAPAAAAAPAKKAETPAAPAAASPAPAATPAAAPASGAATPAPAGARSSFYENALKVNTAHCFVKLPNWSAQEQQGQETIDENTLRNIASRFGDVVKVEIVKGKACAFVEFAKVESARKAIIASLSTHQGGEGGVSHGEGKLNFETRKEKDERGPKGRRGGAPEGGGNGGQGEGAGGAQRGGSAGRGRGRGRGGAGNAGGDRAAK</sequence>
<feature type="compositionally biased region" description="Acidic residues" evidence="3">
    <location>
        <begin position="157"/>
        <end position="166"/>
    </location>
</feature>
<feature type="region of interest" description="Disordered" evidence="3">
    <location>
        <begin position="332"/>
        <end position="358"/>
    </location>
</feature>
<dbReference type="GO" id="GO:1990861">
    <property type="term" value="C:Ubp3-Bre5 deubiquitination complex"/>
    <property type="evidence" value="ECO:0007669"/>
    <property type="project" value="TreeGrafter"/>
</dbReference>
<dbReference type="Pfam" id="PF00076">
    <property type="entry name" value="RRM_1"/>
    <property type="match status" value="1"/>
</dbReference>
<evidence type="ECO:0008006" key="8">
    <source>
        <dbReference type="Google" id="ProtNLM"/>
    </source>
</evidence>
<evidence type="ECO:0000256" key="3">
    <source>
        <dbReference type="SAM" id="MobiDB-lite"/>
    </source>
</evidence>
<feature type="compositionally biased region" description="Low complexity" evidence="3">
    <location>
        <begin position="232"/>
        <end position="268"/>
    </location>
</feature>
<dbReference type="InterPro" id="IPR032710">
    <property type="entry name" value="NTF2-like_dom_sf"/>
</dbReference>
<gene>
    <name evidence="6" type="ORF">VHUM_00205</name>
</gene>
<proteinExistence type="predicted"/>
<reference evidence="6 7" key="1">
    <citation type="journal article" date="2019" name="PLoS Genet.">
        <title>Convergent evolution of linked mating-type loci in basidiomycete fungi.</title>
        <authorList>
            <person name="Sun S."/>
            <person name="Coelho M.A."/>
            <person name="Heitman J."/>
            <person name="Nowrousian M."/>
        </authorList>
    </citation>
    <scope>NUCLEOTIDE SEQUENCE [LARGE SCALE GENOMIC DNA]</scope>
    <source>
        <strain evidence="6 7">CBS 4282</strain>
    </source>
</reference>
<dbReference type="InterPro" id="IPR002075">
    <property type="entry name" value="NTF2_dom"/>
</dbReference>
<evidence type="ECO:0000256" key="2">
    <source>
        <dbReference type="PROSITE-ProRule" id="PRU00176"/>
    </source>
</evidence>
<dbReference type="InterPro" id="IPR018222">
    <property type="entry name" value="Nuclear_transport_factor_2_euk"/>
</dbReference>
<dbReference type="PROSITE" id="PS50102">
    <property type="entry name" value="RRM"/>
    <property type="match status" value="1"/>
</dbReference>
<dbReference type="GO" id="GO:0003729">
    <property type="term" value="F:mRNA binding"/>
    <property type="evidence" value="ECO:0007669"/>
    <property type="project" value="TreeGrafter"/>
</dbReference>
<feature type="compositionally biased region" description="Basic and acidic residues" evidence="3">
    <location>
        <begin position="453"/>
        <end position="470"/>
    </location>
</feature>
<evidence type="ECO:0000259" key="4">
    <source>
        <dbReference type="PROSITE" id="PS50102"/>
    </source>
</evidence>
<feature type="region of interest" description="Disordered" evidence="3">
    <location>
        <begin position="157"/>
        <end position="178"/>
    </location>
</feature>
<dbReference type="OrthoDB" id="339151at2759"/>
<dbReference type="FunFam" id="3.10.450.50:FF:000003">
    <property type="entry name" value="Nuclear transport factor 2 family protein"/>
    <property type="match status" value="1"/>
</dbReference>
<keyword evidence="7" id="KW-1185">Reference proteome</keyword>
<feature type="compositionally biased region" description="Gly residues" evidence="3">
    <location>
        <begin position="475"/>
        <end position="514"/>
    </location>
</feature>
<feature type="compositionally biased region" description="Polar residues" evidence="3">
    <location>
        <begin position="1"/>
        <end position="18"/>
    </location>
</feature>
<feature type="region of interest" description="Disordered" evidence="3">
    <location>
        <begin position="443"/>
        <end position="520"/>
    </location>
</feature>